<comment type="similarity">
    <text evidence="2">Belongs to the BCCT transporter (TC 2.A.15) family.</text>
</comment>
<keyword evidence="6 8" id="KW-1133">Transmembrane helix</keyword>
<dbReference type="PROSITE" id="PS01303">
    <property type="entry name" value="BCCT"/>
    <property type="match status" value="1"/>
</dbReference>
<name>A0A558B5P3_9GAMM</name>
<evidence type="ECO:0000313" key="10">
    <source>
        <dbReference type="Proteomes" id="UP000319142"/>
    </source>
</evidence>
<feature type="transmembrane region" description="Helical" evidence="8">
    <location>
        <begin position="337"/>
        <end position="354"/>
    </location>
</feature>
<keyword evidence="3" id="KW-0813">Transport</keyword>
<dbReference type="InterPro" id="IPR018093">
    <property type="entry name" value="BCCT_CS"/>
</dbReference>
<dbReference type="PANTHER" id="PTHR30047">
    <property type="entry name" value="HIGH-AFFINITY CHOLINE TRANSPORT PROTEIN-RELATED"/>
    <property type="match status" value="1"/>
</dbReference>
<comment type="subcellular location">
    <subcellularLocation>
        <location evidence="1">Cell membrane</location>
        <topology evidence="1">Multi-pass membrane protein</topology>
    </subcellularLocation>
</comment>
<reference evidence="9 10" key="1">
    <citation type="submission" date="2019-07" db="EMBL/GenBank/DDBJ databases">
        <title>The pathways for chlorine oxyanion respiration interact through the shared metabolite chlorate.</title>
        <authorList>
            <person name="Barnum T.P."/>
            <person name="Cheng Y."/>
            <person name="Hill K.A."/>
            <person name="Lucas L.N."/>
            <person name="Carlson H.K."/>
            <person name="Coates J.D."/>
        </authorList>
    </citation>
    <scope>NUCLEOTIDE SEQUENCE [LARGE SCALE GENOMIC DNA]</scope>
    <source>
        <strain evidence="9">UCB</strain>
    </source>
</reference>
<evidence type="ECO:0000256" key="3">
    <source>
        <dbReference type="ARBA" id="ARBA00022448"/>
    </source>
</evidence>
<keyword evidence="4" id="KW-1003">Cell membrane</keyword>
<dbReference type="AlphaFoldDB" id="A0A558B5P3"/>
<dbReference type="InterPro" id="IPR000060">
    <property type="entry name" value="BCCT_transptr"/>
</dbReference>
<feature type="transmembrane region" description="Helical" evidence="8">
    <location>
        <begin position="30"/>
        <end position="50"/>
    </location>
</feature>
<feature type="transmembrane region" description="Helical" evidence="8">
    <location>
        <begin position="283"/>
        <end position="303"/>
    </location>
</feature>
<comment type="caution">
    <text evidence="9">The sequence shown here is derived from an EMBL/GenBank/DDBJ whole genome shotgun (WGS) entry which is preliminary data.</text>
</comment>
<evidence type="ECO:0000256" key="2">
    <source>
        <dbReference type="ARBA" id="ARBA00005658"/>
    </source>
</evidence>
<dbReference type="NCBIfam" id="TIGR00842">
    <property type="entry name" value="bcct"/>
    <property type="match status" value="1"/>
</dbReference>
<dbReference type="Pfam" id="PF02028">
    <property type="entry name" value="BCCT"/>
    <property type="match status" value="1"/>
</dbReference>
<evidence type="ECO:0000256" key="4">
    <source>
        <dbReference type="ARBA" id="ARBA00022475"/>
    </source>
</evidence>
<evidence type="ECO:0000256" key="8">
    <source>
        <dbReference type="SAM" id="Phobius"/>
    </source>
</evidence>
<gene>
    <name evidence="9" type="ORF">FHK81_13875</name>
</gene>
<evidence type="ECO:0000256" key="7">
    <source>
        <dbReference type="ARBA" id="ARBA00023136"/>
    </source>
</evidence>
<feature type="transmembrane region" description="Helical" evidence="8">
    <location>
        <begin position="251"/>
        <end position="271"/>
    </location>
</feature>
<feature type="transmembrane region" description="Helical" evidence="8">
    <location>
        <begin position="70"/>
        <end position="89"/>
    </location>
</feature>
<feature type="transmembrane region" description="Helical" evidence="8">
    <location>
        <begin position="205"/>
        <end position="231"/>
    </location>
</feature>
<organism evidence="9 10">
    <name type="scientific">Marinobacter vinifirmus</name>
    <dbReference type="NCBI Taxonomy" id="355591"/>
    <lineage>
        <taxon>Bacteria</taxon>
        <taxon>Pseudomonadati</taxon>
        <taxon>Pseudomonadota</taxon>
        <taxon>Gammaproteobacteria</taxon>
        <taxon>Pseudomonadales</taxon>
        <taxon>Marinobacteraceae</taxon>
        <taxon>Marinobacter</taxon>
    </lineage>
</organism>
<feature type="transmembrane region" description="Helical" evidence="8">
    <location>
        <begin position="166"/>
        <end position="184"/>
    </location>
</feature>
<dbReference type="EMBL" id="VMRX01000037">
    <property type="protein sequence ID" value="TVT31838.1"/>
    <property type="molecule type" value="Genomic_DNA"/>
</dbReference>
<evidence type="ECO:0000256" key="5">
    <source>
        <dbReference type="ARBA" id="ARBA00022692"/>
    </source>
</evidence>
<keyword evidence="5 8" id="KW-0812">Transmembrane</keyword>
<dbReference type="RefSeq" id="WP_273134277.1">
    <property type="nucleotide sequence ID" value="NZ_VMRX01000037.1"/>
</dbReference>
<evidence type="ECO:0000313" key="9">
    <source>
        <dbReference type="EMBL" id="TVT31838.1"/>
    </source>
</evidence>
<feature type="transmembrane region" description="Helical" evidence="8">
    <location>
        <begin position="489"/>
        <end position="513"/>
    </location>
</feature>
<protein>
    <submittedName>
        <fullName evidence="9">BCCT family transporter</fullName>
    </submittedName>
</protein>
<dbReference type="PANTHER" id="PTHR30047:SF7">
    <property type="entry name" value="HIGH-AFFINITY CHOLINE TRANSPORT PROTEIN"/>
    <property type="match status" value="1"/>
</dbReference>
<proteinExistence type="inferred from homology"/>
<accession>A0A558B5P3</accession>
<feature type="transmembrane region" description="Helical" evidence="8">
    <location>
        <begin position="419"/>
        <end position="438"/>
    </location>
</feature>
<feature type="transmembrane region" description="Helical" evidence="8">
    <location>
        <begin position="366"/>
        <end position="384"/>
    </location>
</feature>
<evidence type="ECO:0000256" key="6">
    <source>
        <dbReference type="ARBA" id="ARBA00022989"/>
    </source>
</evidence>
<sequence>MGEVVKDEYQTDYVAGQDNISPFGLDLHNWVFPVTAVIVVLFVIATLLFPAMAKETLDGAKWGIIASFDWFFLLSANIFVIVSLALIFMPVGKIRLGGQEAKPEFTTMSWFAMLFAAGMGIGLMFWAVAEPVAYYTGWYETPFNVEANTPAARDLAMGSTIYHWGLHPWAIYAIVALSLAFFAFNKNMPLTIRSAFFPLLKDRVWGWPGHIIDVLAVVATIFGLATSLGFGAQQAASGLDYLFGLGSGTNVQMAIIVGVTAVALVSVLRGLDGGVKVLSNINMMTAGVLLFFILFAGPTMTILETIWVTSSSYVANVVPLSNPFGREDSAWMQGWTVFYWAWWISWSPFVGMFIARVSKGRTVREFVTAVLIIPTVITTVWMSGFGGTALEQIQQGVGVLAENGLTEVSLATFQMFEGLPLTGIISFVGIILVLVFFVTSSDSGSLVIDSITAGGKTDAPTAQRVFWVVMEGAIAAALIFGGGDDALGAIQAVAISAGLPFTVILLIMTWGLLKGLTHERKLLLQRGELL</sequence>
<feature type="transmembrane region" description="Helical" evidence="8">
    <location>
        <begin position="110"/>
        <end position="129"/>
    </location>
</feature>
<keyword evidence="7 8" id="KW-0472">Membrane</keyword>
<evidence type="ECO:0000256" key="1">
    <source>
        <dbReference type="ARBA" id="ARBA00004651"/>
    </source>
</evidence>
<dbReference type="GO" id="GO:0022857">
    <property type="term" value="F:transmembrane transporter activity"/>
    <property type="evidence" value="ECO:0007669"/>
    <property type="project" value="InterPro"/>
</dbReference>
<dbReference type="Proteomes" id="UP000319142">
    <property type="component" value="Unassembled WGS sequence"/>
</dbReference>
<feature type="transmembrane region" description="Helical" evidence="8">
    <location>
        <begin position="465"/>
        <end position="483"/>
    </location>
</feature>
<dbReference type="GO" id="GO:0005886">
    <property type="term" value="C:plasma membrane"/>
    <property type="evidence" value="ECO:0007669"/>
    <property type="project" value="UniProtKB-SubCell"/>
</dbReference>